<feature type="transmembrane region" description="Helical" evidence="1">
    <location>
        <begin position="12"/>
        <end position="36"/>
    </location>
</feature>
<name>A0A0G0WYZ2_UNCKA</name>
<dbReference type="AlphaFoldDB" id="A0A0G0WYZ2"/>
<keyword evidence="1" id="KW-0812">Transmembrane</keyword>
<proteinExistence type="predicted"/>
<feature type="transmembrane region" description="Helical" evidence="1">
    <location>
        <begin position="56"/>
        <end position="73"/>
    </location>
</feature>
<gene>
    <name evidence="2" type="ORF">UU72_C0003G0028</name>
</gene>
<keyword evidence="1" id="KW-1133">Transmembrane helix</keyword>
<keyword evidence="1" id="KW-0472">Membrane</keyword>
<dbReference type="EMBL" id="LCBS01000003">
    <property type="protein sequence ID" value="KKS17367.1"/>
    <property type="molecule type" value="Genomic_DNA"/>
</dbReference>
<dbReference type="Proteomes" id="UP000034163">
    <property type="component" value="Unassembled WGS sequence"/>
</dbReference>
<protein>
    <submittedName>
        <fullName evidence="2">Uncharacterized protein</fullName>
    </submittedName>
</protein>
<reference evidence="2 3" key="1">
    <citation type="journal article" date="2015" name="Nature">
        <title>rRNA introns, odd ribosomes, and small enigmatic genomes across a large radiation of phyla.</title>
        <authorList>
            <person name="Brown C.T."/>
            <person name="Hug L.A."/>
            <person name="Thomas B.C."/>
            <person name="Sharon I."/>
            <person name="Castelle C.J."/>
            <person name="Singh A."/>
            <person name="Wilkins M.J."/>
            <person name="Williams K.H."/>
            <person name="Banfield J.F."/>
        </authorList>
    </citation>
    <scope>NUCLEOTIDE SEQUENCE [LARGE SCALE GENOMIC DNA]</scope>
</reference>
<evidence type="ECO:0000256" key="1">
    <source>
        <dbReference type="SAM" id="Phobius"/>
    </source>
</evidence>
<comment type="caution">
    <text evidence="2">The sequence shown here is derived from an EMBL/GenBank/DDBJ whole genome shotgun (WGS) entry which is preliminary data.</text>
</comment>
<evidence type="ECO:0000313" key="2">
    <source>
        <dbReference type="EMBL" id="KKS17367.1"/>
    </source>
</evidence>
<sequence>MKRENKSIDLVHIAAVFMIAVFIGMGLLTYGAYMIAGAIVGTIVTSLVSLMINVPWWSGSILGAVVGLAYAYYKESRPASPPTVLREKPNHEH</sequence>
<evidence type="ECO:0000313" key="3">
    <source>
        <dbReference type="Proteomes" id="UP000034163"/>
    </source>
</evidence>
<accession>A0A0G0WYZ2</accession>
<organism evidence="2 3">
    <name type="scientific">candidate division WWE3 bacterium GW2011_GWB1_41_6</name>
    <dbReference type="NCBI Taxonomy" id="1619112"/>
    <lineage>
        <taxon>Bacteria</taxon>
        <taxon>Katanobacteria</taxon>
    </lineage>
</organism>